<proteinExistence type="predicted"/>
<sequence length="80" mass="9166">MRKSHMEALLAQKSLKQKKSKNLTEELLAEPQETSCGSTEDCLEEVRSQNSFYRAIEEMCLSWDVLLKRESQIITSAKST</sequence>
<organism evidence="1 2">
    <name type="scientific">Araneus ventricosus</name>
    <name type="common">Orbweaver spider</name>
    <name type="synonym">Epeira ventricosa</name>
    <dbReference type="NCBI Taxonomy" id="182803"/>
    <lineage>
        <taxon>Eukaryota</taxon>
        <taxon>Metazoa</taxon>
        <taxon>Ecdysozoa</taxon>
        <taxon>Arthropoda</taxon>
        <taxon>Chelicerata</taxon>
        <taxon>Arachnida</taxon>
        <taxon>Araneae</taxon>
        <taxon>Araneomorphae</taxon>
        <taxon>Entelegynae</taxon>
        <taxon>Araneoidea</taxon>
        <taxon>Araneidae</taxon>
        <taxon>Araneus</taxon>
    </lineage>
</organism>
<accession>A0A4Y2IRD0</accession>
<keyword evidence="2" id="KW-1185">Reference proteome</keyword>
<dbReference type="EMBL" id="BGPR01002824">
    <property type="protein sequence ID" value="GBM79496.1"/>
    <property type="molecule type" value="Genomic_DNA"/>
</dbReference>
<protein>
    <submittedName>
        <fullName evidence="1">Uncharacterized protein</fullName>
    </submittedName>
</protein>
<dbReference type="AlphaFoldDB" id="A0A4Y2IRD0"/>
<evidence type="ECO:0000313" key="2">
    <source>
        <dbReference type="Proteomes" id="UP000499080"/>
    </source>
</evidence>
<dbReference type="Proteomes" id="UP000499080">
    <property type="component" value="Unassembled WGS sequence"/>
</dbReference>
<evidence type="ECO:0000313" key="1">
    <source>
        <dbReference type="EMBL" id="GBM79496.1"/>
    </source>
</evidence>
<gene>
    <name evidence="1" type="ORF">AVEN_57333_1</name>
</gene>
<name>A0A4Y2IRD0_ARAVE</name>
<comment type="caution">
    <text evidence="1">The sequence shown here is derived from an EMBL/GenBank/DDBJ whole genome shotgun (WGS) entry which is preliminary data.</text>
</comment>
<reference evidence="1 2" key="1">
    <citation type="journal article" date="2019" name="Sci. Rep.">
        <title>Orb-weaving spider Araneus ventricosus genome elucidates the spidroin gene catalogue.</title>
        <authorList>
            <person name="Kono N."/>
            <person name="Nakamura H."/>
            <person name="Ohtoshi R."/>
            <person name="Moran D.A.P."/>
            <person name="Shinohara A."/>
            <person name="Yoshida Y."/>
            <person name="Fujiwara M."/>
            <person name="Mori M."/>
            <person name="Tomita M."/>
            <person name="Arakawa K."/>
        </authorList>
    </citation>
    <scope>NUCLEOTIDE SEQUENCE [LARGE SCALE GENOMIC DNA]</scope>
</reference>